<dbReference type="Proteomes" id="UP000238220">
    <property type="component" value="Unassembled WGS sequence"/>
</dbReference>
<dbReference type="Pfam" id="PF07238">
    <property type="entry name" value="PilZ"/>
    <property type="match status" value="1"/>
</dbReference>
<keyword evidence="1" id="KW-0732">Signal</keyword>
<evidence type="ECO:0000259" key="2">
    <source>
        <dbReference type="Pfam" id="PF07238"/>
    </source>
</evidence>
<evidence type="ECO:0000313" key="4">
    <source>
        <dbReference type="Proteomes" id="UP000238220"/>
    </source>
</evidence>
<evidence type="ECO:0000256" key="1">
    <source>
        <dbReference type="SAM" id="SignalP"/>
    </source>
</evidence>
<accession>A0A2S5THU3</accession>
<sequence length="290" mass="30809">MPWCWKCATARCARRWPTCAATSPSRPMAAAATAASASAASGSAAPDGEPAAMSALAIPAQTAAERDRTAIIEDRRQIAALLGRVLHARCLLSLSLGEGELCSSLLLEVSPLRGCLLIDAPFPEIPLTPGTSLLVSGQLDGGRFVFRSTVEAPTLAATGDLLQLRFPERVQYRERRGSFRIALPANAGLPASQFTHDGMVFRGMLADLSRSGAATVVTGGRGAPGEELDCLLRLPGTTLQTRAEVRSRHERNGQLRLGLRLVDLTPAQDAMLSAEIAALQRMALRGRRPH</sequence>
<feature type="domain" description="PilZ" evidence="2">
    <location>
        <begin position="174"/>
        <end position="274"/>
    </location>
</feature>
<dbReference type="GO" id="GO:0035438">
    <property type="term" value="F:cyclic-di-GMP binding"/>
    <property type="evidence" value="ECO:0007669"/>
    <property type="project" value="InterPro"/>
</dbReference>
<organism evidence="3 4">
    <name type="scientific">Solimonas fluminis</name>
    <dbReference type="NCBI Taxonomy" id="2086571"/>
    <lineage>
        <taxon>Bacteria</taxon>
        <taxon>Pseudomonadati</taxon>
        <taxon>Pseudomonadota</taxon>
        <taxon>Gammaproteobacteria</taxon>
        <taxon>Nevskiales</taxon>
        <taxon>Nevskiaceae</taxon>
        <taxon>Solimonas</taxon>
    </lineage>
</organism>
<feature type="chain" id="PRO_5015696214" description="PilZ domain-containing protein" evidence="1">
    <location>
        <begin position="40"/>
        <end position="290"/>
    </location>
</feature>
<dbReference type="SUPFAM" id="SSF141371">
    <property type="entry name" value="PilZ domain-like"/>
    <property type="match status" value="1"/>
</dbReference>
<keyword evidence="4" id="KW-1185">Reference proteome</keyword>
<name>A0A2S5THU3_9GAMM</name>
<gene>
    <name evidence="3" type="ORF">C3942_07235</name>
</gene>
<dbReference type="InterPro" id="IPR009875">
    <property type="entry name" value="PilZ_domain"/>
</dbReference>
<dbReference type="Gene3D" id="2.40.10.220">
    <property type="entry name" value="predicted glycosyltransferase like domains"/>
    <property type="match status" value="1"/>
</dbReference>
<dbReference type="EMBL" id="PSNW01000003">
    <property type="protein sequence ID" value="PPE74550.1"/>
    <property type="molecule type" value="Genomic_DNA"/>
</dbReference>
<dbReference type="Gene3D" id="2.30.110.10">
    <property type="entry name" value="Electron Transport, Fmn-binding Protein, Chain A"/>
    <property type="match status" value="1"/>
</dbReference>
<evidence type="ECO:0000313" key="3">
    <source>
        <dbReference type="EMBL" id="PPE74550.1"/>
    </source>
</evidence>
<reference evidence="3 4" key="1">
    <citation type="submission" date="2018-02" db="EMBL/GenBank/DDBJ databases">
        <title>Genome sequencing of Solimonas sp. HR-BB.</title>
        <authorList>
            <person name="Lee Y."/>
            <person name="Jeon C.O."/>
        </authorList>
    </citation>
    <scope>NUCLEOTIDE SEQUENCE [LARGE SCALE GENOMIC DNA]</scope>
    <source>
        <strain evidence="3 4">HR-BB</strain>
    </source>
</reference>
<feature type="signal peptide" evidence="1">
    <location>
        <begin position="1"/>
        <end position="39"/>
    </location>
</feature>
<dbReference type="OrthoDB" id="5792836at2"/>
<dbReference type="InterPro" id="IPR012349">
    <property type="entry name" value="Split_barrel_FMN-bd"/>
</dbReference>
<comment type="caution">
    <text evidence="3">The sequence shown here is derived from an EMBL/GenBank/DDBJ whole genome shotgun (WGS) entry which is preliminary data.</text>
</comment>
<protein>
    <recommendedName>
        <fullName evidence="2">PilZ domain-containing protein</fullName>
    </recommendedName>
</protein>
<proteinExistence type="predicted"/>
<dbReference type="AlphaFoldDB" id="A0A2S5THU3"/>